<accession>A0AAU8EKA3</accession>
<organism evidence="1">
    <name type="scientific">Enterococcus phage vB_EfaS_SZ1</name>
    <dbReference type="NCBI Taxonomy" id="3161157"/>
    <lineage>
        <taxon>Viruses</taxon>
        <taxon>Duplodnaviria</taxon>
        <taxon>Heunggongvirae</taxon>
        <taxon>Uroviricota</taxon>
        <taxon>Caudoviricetes</taxon>
        <taxon>Efquatrovirus</taxon>
    </lineage>
</organism>
<sequence length="80" mass="9398">MKLREIMNTISNDLKITLVFATKAPLSFEMESRGRYIEYVPSYKTLVKYLDNEVIGMYIISNKHIKLLIKEETNEKTIII</sequence>
<dbReference type="EMBL" id="PP848496">
    <property type="protein sequence ID" value="XCH00518.1"/>
    <property type="molecule type" value="Genomic_DNA"/>
</dbReference>
<reference evidence="1" key="1">
    <citation type="submission" date="2024-05" db="EMBL/GenBank/DDBJ databases">
        <authorList>
            <person name="Gomaa S.E."/>
            <person name="Yahya G."/>
            <person name="Elsayed E.M."/>
            <person name="Yehia F.A.-Z.A."/>
        </authorList>
    </citation>
    <scope>NUCLEOTIDE SEQUENCE</scope>
</reference>
<protein>
    <submittedName>
        <fullName evidence="1">Uncharacterized protein</fullName>
    </submittedName>
</protein>
<proteinExistence type="predicted"/>
<name>A0AAU8EKA3_9CAUD</name>
<evidence type="ECO:0000313" key="1">
    <source>
        <dbReference type="EMBL" id="XCH00518.1"/>
    </source>
</evidence>